<reference evidence="1 2" key="1">
    <citation type="journal article" date="2011" name="PLoS Pathog.">
        <title>Dynamic evolution of pathogenicity revealed by sequencing and comparative genomics of 19 Pseudomonas syringae isolates.</title>
        <authorList>
            <person name="Baltrus D.A."/>
            <person name="Nishimura M.T."/>
            <person name="Romanchuk A."/>
            <person name="Chang J.H."/>
            <person name="Mukhtar M.S."/>
            <person name="Cherkis K."/>
            <person name="Roach J."/>
            <person name="Grant S.R."/>
            <person name="Jones C.D."/>
            <person name="Dangl J.L."/>
        </authorList>
    </citation>
    <scope>NUCLEOTIDE SEQUENCE [LARGE SCALE GENOMIC DNA]</scope>
    <source>
        <strain evidence="2">race 4</strain>
    </source>
</reference>
<dbReference type="Proteomes" id="UP000005466">
    <property type="component" value="Unassembled WGS sequence"/>
</dbReference>
<name>F3CJD4_PSESG</name>
<comment type="caution">
    <text evidence="1">The sequence shown here is derived from an EMBL/GenBank/DDBJ whole genome shotgun (WGS) entry which is preliminary data.</text>
</comment>
<evidence type="ECO:0000313" key="2">
    <source>
        <dbReference type="Proteomes" id="UP000005466"/>
    </source>
</evidence>
<protein>
    <submittedName>
        <fullName evidence="1">Methyl-accepting chemotaxis protein</fullName>
    </submittedName>
</protein>
<dbReference type="AlphaFoldDB" id="F3CJD4"/>
<accession>F3CJD4</accession>
<feature type="non-terminal residue" evidence="1">
    <location>
        <position position="1"/>
    </location>
</feature>
<gene>
    <name evidence="1" type="ORF">Pgy4_41042</name>
</gene>
<organism evidence="1 2">
    <name type="scientific">Pseudomonas savastanoi pv. glycinea str. race 4</name>
    <dbReference type="NCBI Taxonomy" id="875330"/>
    <lineage>
        <taxon>Bacteria</taxon>
        <taxon>Pseudomonadati</taxon>
        <taxon>Pseudomonadota</taxon>
        <taxon>Gammaproteobacteria</taxon>
        <taxon>Pseudomonadales</taxon>
        <taxon>Pseudomonadaceae</taxon>
        <taxon>Pseudomonas</taxon>
    </lineage>
</organism>
<sequence>RGTETLTAMHNLTGLVEGSSAQVTALAGQAQDISKR</sequence>
<proteinExistence type="predicted"/>
<evidence type="ECO:0000313" key="1">
    <source>
        <dbReference type="EMBL" id="EGH19376.1"/>
    </source>
</evidence>
<feature type="non-terminal residue" evidence="1">
    <location>
        <position position="36"/>
    </location>
</feature>
<dbReference type="EMBL" id="ADWY01003984">
    <property type="protein sequence ID" value="EGH19376.1"/>
    <property type="molecule type" value="Genomic_DNA"/>
</dbReference>